<dbReference type="PRINTS" id="PR00455">
    <property type="entry name" value="HTHTETR"/>
</dbReference>
<dbReference type="InterPro" id="IPR009057">
    <property type="entry name" value="Homeodomain-like_sf"/>
</dbReference>
<keyword evidence="8" id="KW-1185">Reference proteome</keyword>
<reference evidence="8" key="1">
    <citation type="submission" date="2016-10" db="EMBL/GenBank/DDBJ databases">
        <authorList>
            <person name="Varghese N."/>
            <person name="Submissions S."/>
        </authorList>
    </citation>
    <scope>NUCLEOTIDE SEQUENCE [LARGE SCALE GENOMIC DNA]</scope>
    <source>
        <strain evidence="8">DSM 44209</strain>
    </source>
</reference>
<keyword evidence="2 4" id="KW-0238">DNA-binding</keyword>
<dbReference type="PANTHER" id="PTHR47506">
    <property type="entry name" value="TRANSCRIPTIONAL REGULATORY PROTEIN"/>
    <property type="match status" value="1"/>
</dbReference>
<proteinExistence type="predicted"/>
<keyword evidence="3" id="KW-0804">Transcription</keyword>
<evidence type="ECO:0000313" key="8">
    <source>
        <dbReference type="Proteomes" id="UP000198507"/>
    </source>
</evidence>
<evidence type="ECO:0000256" key="4">
    <source>
        <dbReference type="PROSITE-ProRule" id="PRU00335"/>
    </source>
</evidence>
<evidence type="ECO:0000259" key="6">
    <source>
        <dbReference type="PROSITE" id="PS50977"/>
    </source>
</evidence>
<dbReference type="Pfam" id="PF00440">
    <property type="entry name" value="TetR_N"/>
    <property type="match status" value="1"/>
</dbReference>
<feature type="domain" description="HTH tetR-type" evidence="6">
    <location>
        <begin position="2"/>
        <end position="62"/>
    </location>
</feature>
<sequence>MSEKREAIVAAALDVIQEEGLSGFTQPRVAHRAGLRQSHLTYYFPTRADLLLAVAEEAVRRRIEVLRAAVSAEDPAAKVAGLVEVLVDPRQTRILTALTQSADADPAVRRAFVALGAGIAPLGAGLLESFGLEPTEASLALLQATSTGIAVLALATGGEAFRDRAEQVLTQLLTEPLNEQQRTRTGITHRSTDAREAPA</sequence>
<dbReference type="Gene3D" id="1.10.357.10">
    <property type="entry name" value="Tetracycline Repressor, domain 2"/>
    <property type="match status" value="1"/>
</dbReference>
<dbReference type="PROSITE" id="PS50977">
    <property type="entry name" value="HTH_TETR_2"/>
    <property type="match status" value="1"/>
</dbReference>
<gene>
    <name evidence="7" type="ORF">SAMN04488546_2196</name>
</gene>
<dbReference type="PANTHER" id="PTHR47506:SF6">
    <property type="entry name" value="HTH-TYPE TRANSCRIPTIONAL REPRESSOR NEMR"/>
    <property type="match status" value="1"/>
</dbReference>
<evidence type="ECO:0000256" key="5">
    <source>
        <dbReference type="SAM" id="MobiDB-lite"/>
    </source>
</evidence>
<evidence type="ECO:0000256" key="3">
    <source>
        <dbReference type="ARBA" id="ARBA00023163"/>
    </source>
</evidence>
<protein>
    <submittedName>
        <fullName evidence="7">Regulatory protein, tetR family</fullName>
    </submittedName>
</protein>
<feature type="compositionally biased region" description="Polar residues" evidence="5">
    <location>
        <begin position="177"/>
        <end position="189"/>
    </location>
</feature>
<evidence type="ECO:0000313" key="7">
    <source>
        <dbReference type="EMBL" id="SET36956.1"/>
    </source>
</evidence>
<feature type="DNA-binding region" description="H-T-H motif" evidence="4">
    <location>
        <begin position="25"/>
        <end position="44"/>
    </location>
</feature>
<dbReference type="InterPro" id="IPR001647">
    <property type="entry name" value="HTH_TetR"/>
</dbReference>
<dbReference type="GO" id="GO:0003677">
    <property type="term" value="F:DNA binding"/>
    <property type="evidence" value="ECO:0007669"/>
    <property type="project" value="UniProtKB-UniRule"/>
</dbReference>
<evidence type="ECO:0000256" key="2">
    <source>
        <dbReference type="ARBA" id="ARBA00023125"/>
    </source>
</evidence>
<evidence type="ECO:0000256" key="1">
    <source>
        <dbReference type="ARBA" id="ARBA00023015"/>
    </source>
</evidence>
<feature type="compositionally biased region" description="Basic and acidic residues" evidence="5">
    <location>
        <begin position="190"/>
        <end position="199"/>
    </location>
</feature>
<dbReference type="AlphaFoldDB" id="A0A1I0DWA2"/>
<feature type="region of interest" description="Disordered" evidence="5">
    <location>
        <begin position="177"/>
        <end position="199"/>
    </location>
</feature>
<accession>A0A1I0DWA2</accession>
<dbReference type="RefSeq" id="WP_091443655.1">
    <property type="nucleotide sequence ID" value="NZ_FOIE01000004.1"/>
</dbReference>
<keyword evidence="1" id="KW-0805">Transcription regulation</keyword>
<dbReference type="EMBL" id="FOIE01000004">
    <property type="protein sequence ID" value="SET36956.1"/>
    <property type="molecule type" value="Genomic_DNA"/>
</dbReference>
<dbReference type="SUPFAM" id="SSF46689">
    <property type="entry name" value="Homeodomain-like"/>
    <property type="match status" value="1"/>
</dbReference>
<organism evidence="7 8">
    <name type="scientific">Geodermatophilus poikilotrophus</name>
    <dbReference type="NCBI Taxonomy" id="1333667"/>
    <lineage>
        <taxon>Bacteria</taxon>
        <taxon>Bacillati</taxon>
        <taxon>Actinomycetota</taxon>
        <taxon>Actinomycetes</taxon>
        <taxon>Geodermatophilales</taxon>
        <taxon>Geodermatophilaceae</taxon>
        <taxon>Geodermatophilus</taxon>
    </lineage>
</organism>
<name>A0A1I0DWA2_9ACTN</name>
<dbReference type="Proteomes" id="UP000198507">
    <property type="component" value="Unassembled WGS sequence"/>
</dbReference>